<dbReference type="AlphaFoldDB" id="A0A4S8JPJ1"/>
<keyword evidence="2" id="KW-1185">Reference proteome</keyword>
<organism evidence="1 2">
    <name type="scientific">Musa balbisiana</name>
    <name type="common">Banana</name>
    <dbReference type="NCBI Taxonomy" id="52838"/>
    <lineage>
        <taxon>Eukaryota</taxon>
        <taxon>Viridiplantae</taxon>
        <taxon>Streptophyta</taxon>
        <taxon>Embryophyta</taxon>
        <taxon>Tracheophyta</taxon>
        <taxon>Spermatophyta</taxon>
        <taxon>Magnoliopsida</taxon>
        <taxon>Liliopsida</taxon>
        <taxon>Zingiberales</taxon>
        <taxon>Musaceae</taxon>
        <taxon>Musa</taxon>
    </lineage>
</organism>
<reference evidence="1 2" key="1">
    <citation type="journal article" date="2019" name="Nat. Plants">
        <title>Genome sequencing of Musa balbisiana reveals subgenome evolution and function divergence in polyploid bananas.</title>
        <authorList>
            <person name="Yao X."/>
        </authorList>
    </citation>
    <scope>NUCLEOTIDE SEQUENCE [LARGE SCALE GENOMIC DNA]</scope>
    <source>
        <strain evidence="2">cv. DH-PKW</strain>
        <tissue evidence="1">Leaves</tissue>
    </source>
</reference>
<name>A0A4S8JPJ1_MUSBA</name>
<gene>
    <name evidence="1" type="ORF">C4D60_Mb01t22790</name>
</gene>
<dbReference type="Proteomes" id="UP000317650">
    <property type="component" value="Chromosome 1"/>
</dbReference>
<sequence length="70" mass="7705">MLIRAACSVSTPFRGVEVGTRPWDLRPGFSLQSRGIEIDSIGGSHIVLATSSMYRIQIRSILLLTTMLLD</sequence>
<accession>A0A4S8JPJ1</accession>
<proteinExistence type="predicted"/>
<comment type="caution">
    <text evidence="1">The sequence shown here is derived from an EMBL/GenBank/DDBJ whole genome shotgun (WGS) entry which is preliminary data.</text>
</comment>
<dbReference type="EMBL" id="PYDT01000004">
    <property type="protein sequence ID" value="THU64090.1"/>
    <property type="molecule type" value="Genomic_DNA"/>
</dbReference>
<evidence type="ECO:0000313" key="1">
    <source>
        <dbReference type="EMBL" id="THU64090.1"/>
    </source>
</evidence>
<evidence type="ECO:0000313" key="2">
    <source>
        <dbReference type="Proteomes" id="UP000317650"/>
    </source>
</evidence>
<protein>
    <submittedName>
        <fullName evidence="1">Uncharacterized protein</fullName>
    </submittedName>
</protein>